<dbReference type="HOGENOM" id="CLU_1326545_0_0_1"/>
<evidence type="ECO:0008006" key="8">
    <source>
        <dbReference type="Google" id="ProtNLM"/>
    </source>
</evidence>
<dbReference type="Proteomes" id="UP000029867">
    <property type="component" value="Unassembled WGS sequence"/>
</dbReference>
<dbReference type="OrthoDB" id="4067208at2759"/>
<dbReference type="AlphaFoldDB" id="A0A099NXL5"/>
<reference evidence="6" key="3">
    <citation type="journal article" date="2017" name="Genome Announc.">
        <title>Genome sequences of Cyberlindnera fabianii 65, Pichia kudriavzevii 129, and Saccharomyces cerevisiae 131 isolated from fermented masau fruits in Zimbabwe.</title>
        <authorList>
            <person name="van Rijswijck I.M.H."/>
            <person name="Derks M.F.L."/>
            <person name="Abee T."/>
            <person name="de Ridder D."/>
            <person name="Smid E.J."/>
        </authorList>
    </citation>
    <scope>NUCLEOTIDE SEQUENCE [LARGE SCALE GENOMIC DNA]</scope>
    <source>
        <strain evidence="6">129</strain>
    </source>
</reference>
<protein>
    <recommendedName>
        <fullName evidence="8">Ubiquitin-like domain-containing protein</fullName>
    </recommendedName>
</protein>
<dbReference type="EMBL" id="CP028775">
    <property type="protein sequence ID" value="AWU76215.1"/>
    <property type="molecule type" value="Genomic_DNA"/>
</dbReference>
<evidence type="ECO:0000313" key="6">
    <source>
        <dbReference type="Proteomes" id="UP000189274"/>
    </source>
</evidence>
<evidence type="ECO:0000313" key="1">
    <source>
        <dbReference type="EMBL" id="AWU76215.1"/>
    </source>
</evidence>
<reference evidence="3" key="4">
    <citation type="submission" date="2017-01" db="EMBL/GenBank/DDBJ databases">
        <authorList>
            <person name="Mah S.A."/>
            <person name="Swanson W.J."/>
            <person name="Moy G.W."/>
            <person name="Vacquier V.D."/>
        </authorList>
    </citation>
    <scope>NUCLEOTIDE SEQUENCE [LARGE SCALE GENOMIC DNA]</scope>
    <source>
        <strain evidence="3">129</strain>
    </source>
</reference>
<reference evidence="5" key="1">
    <citation type="journal article" date="2014" name="Microb. Cell Fact.">
        <title>Exploiting Issatchenkia orientalis SD108 for succinic acid production.</title>
        <authorList>
            <person name="Xiao H."/>
            <person name="Shao Z."/>
            <person name="Jiang Y."/>
            <person name="Dole S."/>
            <person name="Zhao H."/>
        </authorList>
    </citation>
    <scope>NUCLEOTIDE SEQUENCE [LARGE SCALE GENOMIC DNA]</scope>
    <source>
        <strain evidence="5">SD108</strain>
    </source>
</reference>
<dbReference type="VEuPathDB" id="FungiDB:C5L36_0C01630"/>
<reference evidence="1 7" key="5">
    <citation type="submission" date="2018-06" db="EMBL/GenBank/DDBJ databases">
        <title>Population genomics shows no distinction between pathogenic Candida krusei and environmental Pichia kudriavzevii: One species, four names.</title>
        <authorList>
            <person name="Douglass A.P."/>
            <person name="Offei B."/>
            <person name="Braun-Galleani S."/>
            <person name="Coughlan A.Y."/>
            <person name="Martos A."/>
            <person name="Ortiz-Merino R.A."/>
            <person name="Byrne K.P."/>
            <person name="Wolfe K.H."/>
        </authorList>
    </citation>
    <scope>NUCLEOTIDE SEQUENCE [LARGE SCALE GENOMIC DNA]</scope>
    <source>
        <strain evidence="1 7">CBS573</strain>
    </source>
</reference>
<dbReference type="EMBL" id="JQFK01000034">
    <property type="protein sequence ID" value="KGK37568.1"/>
    <property type="molecule type" value="Genomic_DNA"/>
</dbReference>
<proteinExistence type="predicted"/>
<evidence type="ECO:0000313" key="2">
    <source>
        <dbReference type="EMBL" id="KGK37568.1"/>
    </source>
</evidence>
<dbReference type="Gene3D" id="3.10.20.90">
    <property type="entry name" value="Phosphatidylinositol 3-kinase Catalytic Subunit, Chain A, domain 1"/>
    <property type="match status" value="1"/>
</dbReference>
<evidence type="ECO:0000313" key="5">
    <source>
        <dbReference type="Proteomes" id="UP000029867"/>
    </source>
</evidence>
<dbReference type="EMBL" id="MQVM01000025">
    <property type="protein sequence ID" value="ONH72003.1"/>
    <property type="molecule type" value="Genomic_DNA"/>
</dbReference>
<dbReference type="EMBL" id="MQVM01000040">
    <property type="protein sequence ID" value="ONH71178.1"/>
    <property type="molecule type" value="Genomic_DNA"/>
</dbReference>
<gene>
    <name evidence="4" type="ORF">BOH78_4131</name>
    <name evidence="3" type="ORF">BOH78_4697</name>
    <name evidence="1" type="ORF">C5L36_0C01630</name>
    <name evidence="2" type="ORF">JL09_g3316</name>
</gene>
<evidence type="ECO:0000313" key="4">
    <source>
        <dbReference type="EMBL" id="ONH72003.1"/>
    </source>
</evidence>
<evidence type="ECO:0000313" key="7">
    <source>
        <dbReference type="Proteomes" id="UP000249293"/>
    </source>
</evidence>
<accession>A0A099NXL5</accession>
<sequence>MSTEVQFANQFVQLLQVTKPTPEEQDAFLNGFRIQSVNSIPATLTFPPLKHPYIATSTKAESIENNEEEMQFSINVTFKSLKPPRFNISVSTDITTNTKFYHLKHVLANALKDQHIGIVDLADVKLMIRAKTMQDSDAVSTFLDGDKLALNVLVSKVKPLEEEVEHVEQVQKGVSDESWEKIRNVLLSDLEDVSKVDQLISSMKKLV</sequence>
<dbReference type="Proteomes" id="UP000249293">
    <property type="component" value="Chromosome 3"/>
</dbReference>
<dbReference type="Proteomes" id="UP000189274">
    <property type="component" value="Unassembled WGS sequence"/>
</dbReference>
<keyword evidence="7" id="KW-1185">Reference proteome</keyword>
<reference evidence="2" key="2">
    <citation type="submission" date="2014-08" db="EMBL/GenBank/DDBJ databases">
        <title>Exploiting Issatchenkia orientalis SD108 for Succinic Acid Production.</title>
        <authorList>
            <person name="Xiao H."/>
            <person name="Shao Z."/>
            <person name="Jiang Y."/>
            <person name="Dole S."/>
            <person name="Zhao H."/>
        </authorList>
    </citation>
    <scope>NUCLEOTIDE SEQUENCE [LARGE SCALE GENOMIC DNA]</scope>
    <source>
        <strain evidence="2">SD108</strain>
    </source>
</reference>
<dbReference type="eggNOG" id="ENOG502S36W">
    <property type="taxonomic scope" value="Eukaryota"/>
</dbReference>
<evidence type="ECO:0000313" key="3">
    <source>
        <dbReference type="EMBL" id="ONH71178.1"/>
    </source>
</evidence>
<name>A0A099NXL5_PICKU</name>
<organism evidence="2 5">
    <name type="scientific">Pichia kudriavzevii</name>
    <name type="common">Yeast</name>
    <name type="synonym">Issatchenkia orientalis</name>
    <dbReference type="NCBI Taxonomy" id="4909"/>
    <lineage>
        <taxon>Eukaryota</taxon>
        <taxon>Fungi</taxon>
        <taxon>Dikarya</taxon>
        <taxon>Ascomycota</taxon>
        <taxon>Saccharomycotina</taxon>
        <taxon>Pichiomycetes</taxon>
        <taxon>Pichiales</taxon>
        <taxon>Pichiaceae</taxon>
        <taxon>Pichia</taxon>
    </lineage>
</organism>